<dbReference type="EMBL" id="CABWLR010000005">
    <property type="protein sequence ID" value="VXB96675.1"/>
    <property type="molecule type" value="Genomic_DNA"/>
</dbReference>
<dbReference type="Gene3D" id="3.40.50.360">
    <property type="match status" value="1"/>
</dbReference>
<evidence type="ECO:0000259" key="3">
    <source>
        <dbReference type="Pfam" id="PF03358"/>
    </source>
</evidence>
<feature type="domain" description="NADPH-dependent FMN reductase-like" evidence="3">
    <location>
        <begin position="5"/>
        <end position="149"/>
    </location>
</feature>
<evidence type="ECO:0000313" key="4">
    <source>
        <dbReference type="EMBL" id="VXB96675.1"/>
    </source>
</evidence>
<dbReference type="InterPro" id="IPR029039">
    <property type="entry name" value="Flavoprotein-like_sf"/>
</dbReference>
<dbReference type="Pfam" id="PF03358">
    <property type="entry name" value="FMN_red"/>
    <property type="match status" value="1"/>
</dbReference>
<dbReference type="PANTHER" id="PTHR43278">
    <property type="entry name" value="NAD(P)H-DEPENDENT FMN-CONTAINING OXIDOREDUCTASE YWQN-RELATED"/>
    <property type="match status" value="1"/>
</dbReference>
<reference evidence="4 5" key="1">
    <citation type="submission" date="2019-10" db="EMBL/GenBank/DDBJ databases">
        <authorList>
            <person name="Karimi E."/>
        </authorList>
    </citation>
    <scope>NUCLEOTIDE SEQUENCE [LARGE SCALE GENOMIC DNA]</scope>
    <source>
        <strain evidence="4">Maribacter sp. 151</strain>
    </source>
</reference>
<keyword evidence="2" id="KW-0288">FMN</keyword>
<dbReference type="RefSeq" id="WP_159303477.1">
    <property type="nucleotide sequence ID" value="NZ_LR733271.1"/>
</dbReference>
<dbReference type="InterPro" id="IPR005025">
    <property type="entry name" value="FMN_Rdtase-like_dom"/>
</dbReference>
<evidence type="ECO:0000256" key="2">
    <source>
        <dbReference type="ARBA" id="ARBA00022643"/>
    </source>
</evidence>
<name>A0A653USB5_9FLAO</name>
<dbReference type="GO" id="GO:0016491">
    <property type="term" value="F:oxidoreductase activity"/>
    <property type="evidence" value="ECO:0007669"/>
    <property type="project" value="InterPro"/>
</dbReference>
<accession>A0A653USB5</accession>
<protein>
    <submittedName>
        <fullName evidence="4">FMN reductase</fullName>
    </submittedName>
</protein>
<gene>
    <name evidence="4" type="ORF">MARI151_50240</name>
</gene>
<dbReference type="InterPro" id="IPR051796">
    <property type="entry name" value="ISF_SsuE-like"/>
</dbReference>
<sequence>MKKGIIILGSANSNGETKKIASFVADKLNYPIIDLKTKNISEFDYEFKNRNDDFHPLIEEIVRNYNVIIFATPVYWYSMSGIMKTFFDRISDCLKIEKETGRKLRGLEIAVISCGSDKVLKDGFHMPFIETAKYLGMHYISDVHCWVENGTIPISVQNELNKFITSIE</sequence>
<keyword evidence="5" id="KW-1185">Reference proteome</keyword>
<evidence type="ECO:0000313" key="5">
    <source>
        <dbReference type="Proteomes" id="UP000430202"/>
    </source>
</evidence>
<dbReference type="PANTHER" id="PTHR43278:SF4">
    <property type="entry name" value="NAD(P)H-DEPENDENT FMN-CONTAINING OXIDOREDUCTASE YWQN-RELATED"/>
    <property type="match status" value="1"/>
</dbReference>
<proteinExistence type="predicted"/>
<dbReference type="AlphaFoldDB" id="A0A653USB5"/>
<dbReference type="Proteomes" id="UP000430202">
    <property type="component" value="Unassembled WGS sequence"/>
</dbReference>
<keyword evidence="1" id="KW-0285">Flavoprotein</keyword>
<dbReference type="SUPFAM" id="SSF52218">
    <property type="entry name" value="Flavoproteins"/>
    <property type="match status" value="1"/>
</dbReference>
<organism evidence="4 5">
    <name type="scientific">Maribacter litoralis</name>
    <dbReference type="NCBI Taxonomy" id="2059726"/>
    <lineage>
        <taxon>Bacteria</taxon>
        <taxon>Pseudomonadati</taxon>
        <taxon>Bacteroidota</taxon>
        <taxon>Flavobacteriia</taxon>
        <taxon>Flavobacteriales</taxon>
        <taxon>Flavobacteriaceae</taxon>
        <taxon>Maribacter</taxon>
    </lineage>
</organism>
<evidence type="ECO:0000256" key="1">
    <source>
        <dbReference type="ARBA" id="ARBA00022630"/>
    </source>
</evidence>